<dbReference type="Proteomes" id="UP000266615">
    <property type="component" value="Unassembled WGS sequence"/>
</dbReference>
<keyword evidence="2" id="KW-1185">Reference proteome</keyword>
<gene>
    <name evidence="1" type="ORF">D3250_07645</name>
</gene>
<sequence>MNAAEIASEAESSTGLGESPRVAWPVAISEQQVMKWVRRRLPGAEHVRTDLYHHPMLGVAFQWRRPLARPMLAHALVDLVGGRAYATEHWDNVDFVPIEQVGVSSTVKPPVRQVSDAQAKDTAWRLVDGVVLRRRRLDFAGRIEAHQDPVLFGKPNWWVTGTYNSRKFEVIIDALNGNHYVFAA</sequence>
<evidence type="ECO:0000313" key="2">
    <source>
        <dbReference type="Proteomes" id="UP000266615"/>
    </source>
</evidence>
<reference evidence="1 2" key="1">
    <citation type="submission" date="2018-09" db="EMBL/GenBank/DDBJ databases">
        <title>Nesterenkonia natronophila sp. nov., an alkaliphilic actinobacteriume isolated from a soda lake, and emended description of the genus Nesterenkonia.</title>
        <authorList>
            <person name="Menes R.J."/>
            <person name="Iriarte A."/>
        </authorList>
    </citation>
    <scope>NUCLEOTIDE SEQUENCE [LARGE SCALE GENOMIC DNA]</scope>
    <source>
        <strain evidence="1 2">M8</strain>
    </source>
</reference>
<dbReference type="EMBL" id="QYZP01000002">
    <property type="protein sequence ID" value="RJN31969.1"/>
    <property type="molecule type" value="Genomic_DNA"/>
</dbReference>
<protein>
    <submittedName>
        <fullName evidence="1">Uncharacterized protein</fullName>
    </submittedName>
</protein>
<evidence type="ECO:0000313" key="1">
    <source>
        <dbReference type="EMBL" id="RJN31969.1"/>
    </source>
</evidence>
<dbReference type="RefSeq" id="WP_119902758.1">
    <property type="nucleotide sequence ID" value="NZ_QYZP01000002.1"/>
</dbReference>
<comment type="caution">
    <text evidence="1">The sequence shown here is derived from an EMBL/GenBank/DDBJ whole genome shotgun (WGS) entry which is preliminary data.</text>
</comment>
<organism evidence="1 2">
    <name type="scientific">Nesterenkonia natronophila</name>
    <dbReference type="NCBI Taxonomy" id="2174932"/>
    <lineage>
        <taxon>Bacteria</taxon>
        <taxon>Bacillati</taxon>
        <taxon>Actinomycetota</taxon>
        <taxon>Actinomycetes</taxon>
        <taxon>Micrococcales</taxon>
        <taxon>Micrococcaceae</taxon>
        <taxon>Nesterenkonia</taxon>
    </lineage>
</organism>
<name>A0A3A4G1M0_9MICC</name>
<dbReference type="AlphaFoldDB" id="A0A3A4G1M0"/>
<accession>A0A3A4G1M0</accession>
<dbReference type="OrthoDB" id="4965641at2"/>
<proteinExistence type="predicted"/>